<gene>
    <name evidence="1" type="ORF">ACHAXA_009368</name>
    <name evidence="2" type="ORF">ACHAXA_009369</name>
</gene>
<evidence type="ECO:0000313" key="3">
    <source>
        <dbReference type="Proteomes" id="UP001530377"/>
    </source>
</evidence>
<dbReference type="AlphaFoldDB" id="A0ABD3SQ82"/>
<reference evidence="1 3" key="1">
    <citation type="submission" date="2024-10" db="EMBL/GenBank/DDBJ databases">
        <title>Updated reference genomes for cyclostephanoid diatoms.</title>
        <authorList>
            <person name="Roberts W.R."/>
            <person name="Alverson A.J."/>
        </authorList>
    </citation>
    <scope>NUCLEOTIDE SEQUENCE [LARGE SCALE GENOMIC DNA]</scope>
    <source>
        <strain evidence="1 3">AJA228-03</strain>
    </source>
</reference>
<evidence type="ECO:0000313" key="1">
    <source>
        <dbReference type="EMBL" id="KAL3826759.1"/>
    </source>
</evidence>
<dbReference type="EMBL" id="JALLPB020000015">
    <property type="protein sequence ID" value="KAL3826760.1"/>
    <property type="molecule type" value="Genomic_DNA"/>
</dbReference>
<dbReference type="Proteomes" id="UP001530377">
    <property type="component" value="Unassembled WGS sequence"/>
</dbReference>
<keyword evidence="3" id="KW-1185">Reference proteome</keyword>
<evidence type="ECO:0000313" key="2">
    <source>
        <dbReference type="EMBL" id="KAL3826760.1"/>
    </source>
</evidence>
<sequence>MARVRAALEADAIDKHEEDELRHDNDDEISGEIRQRSSLHEVVDWAEDPAFIPSRIDGKSALRGEEKRSRLLVPFSKITTSSILRQFEQLLYTSELEEELLQRDIFINRLDGDNFLSTVIISETNEGNWLRTPIIPTERQDKINEHATIGCKDKDTRLKLLTKNGALQYDEIVATLAESVLERILEDIAEEIEEAIVGVTGNIVCNL</sequence>
<protein>
    <submittedName>
        <fullName evidence="1">Uncharacterized protein</fullName>
    </submittedName>
</protein>
<name>A0ABD3SQ82_9STRA</name>
<accession>A0ABD3SQ82</accession>
<proteinExistence type="predicted"/>
<organism evidence="1 3">
    <name type="scientific">Cyclostephanos tholiformis</name>
    <dbReference type="NCBI Taxonomy" id="382380"/>
    <lineage>
        <taxon>Eukaryota</taxon>
        <taxon>Sar</taxon>
        <taxon>Stramenopiles</taxon>
        <taxon>Ochrophyta</taxon>
        <taxon>Bacillariophyta</taxon>
        <taxon>Coscinodiscophyceae</taxon>
        <taxon>Thalassiosirophycidae</taxon>
        <taxon>Stephanodiscales</taxon>
        <taxon>Stephanodiscaceae</taxon>
        <taxon>Cyclostephanos</taxon>
    </lineage>
</organism>
<comment type="caution">
    <text evidence="1">The sequence shown here is derived from an EMBL/GenBank/DDBJ whole genome shotgun (WGS) entry which is preliminary data.</text>
</comment>
<dbReference type="EMBL" id="JALLPB020000015">
    <property type="protein sequence ID" value="KAL3826759.1"/>
    <property type="molecule type" value="Genomic_DNA"/>
</dbReference>